<keyword evidence="2" id="KW-1185">Reference proteome</keyword>
<dbReference type="Proteomes" id="UP000887013">
    <property type="component" value="Unassembled WGS sequence"/>
</dbReference>
<protein>
    <submittedName>
        <fullName evidence="1">Uncharacterized protein</fullName>
    </submittedName>
</protein>
<name>A0A8X6NWN8_NEPPI</name>
<proteinExistence type="predicted"/>
<dbReference type="OrthoDB" id="6506336at2759"/>
<comment type="caution">
    <text evidence="1">The sequence shown here is derived from an EMBL/GenBank/DDBJ whole genome shotgun (WGS) entry which is preliminary data.</text>
</comment>
<reference evidence="1" key="1">
    <citation type="submission" date="2020-08" db="EMBL/GenBank/DDBJ databases">
        <title>Multicomponent nature underlies the extraordinary mechanical properties of spider dragline silk.</title>
        <authorList>
            <person name="Kono N."/>
            <person name="Nakamura H."/>
            <person name="Mori M."/>
            <person name="Yoshida Y."/>
            <person name="Ohtoshi R."/>
            <person name="Malay A.D."/>
            <person name="Moran D.A.P."/>
            <person name="Tomita M."/>
            <person name="Numata K."/>
            <person name="Arakawa K."/>
        </authorList>
    </citation>
    <scope>NUCLEOTIDE SEQUENCE</scope>
</reference>
<dbReference type="EMBL" id="BMAW01109703">
    <property type="protein sequence ID" value="GFT39637.1"/>
    <property type="molecule type" value="Genomic_DNA"/>
</dbReference>
<accession>A0A8X6NWN8</accession>
<dbReference type="AlphaFoldDB" id="A0A8X6NWN8"/>
<evidence type="ECO:0000313" key="2">
    <source>
        <dbReference type="Proteomes" id="UP000887013"/>
    </source>
</evidence>
<sequence length="286" mass="32118">MHVSANSSNDESIDEESVVLLDNEALMSLIPKAGTRLKFKKYLNSFTQTTNFFSVPISDSTGPLCNTDATFYNPVAVPTTSIDILTLLHHSLRNISDFDVSSVNTNGCNNQCNILLDLSLNDSESLFDYTPIPLSSPMSTSGQKEINIRKIIKLELLDIFTMLEMGDPYNINILQKYHVNRLLVKTYVENYSCKPTTKNKLDLAKYIVNTLPVLEGSDGEDFVKCFSANCCCRVCLVQKNAMQKIIKEDNNLLHHKAGHDAYVRDVFDENTSTVMCRVKSDCPYNE</sequence>
<gene>
    <name evidence="1" type="ORF">NPIL_55801</name>
</gene>
<organism evidence="1 2">
    <name type="scientific">Nephila pilipes</name>
    <name type="common">Giant wood spider</name>
    <name type="synonym">Nephila maculata</name>
    <dbReference type="NCBI Taxonomy" id="299642"/>
    <lineage>
        <taxon>Eukaryota</taxon>
        <taxon>Metazoa</taxon>
        <taxon>Ecdysozoa</taxon>
        <taxon>Arthropoda</taxon>
        <taxon>Chelicerata</taxon>
        <taxon>Arachnida</taxon>
        <taxon>Araneae</taxon>
        <taxon>Araneomorphae</taxon>
        <taxon>Entelegynae</taxon>
        <taxon>Araneoidea</taxon>
        <taxon>Nephilidae</taxon>
        <taxon>Nephila</taxon>
    </lineage>
</organism>
<evidence type="ECO:0000313" key="1">
    <source>
        <dbReference type="EMBL" id="GFT39637.1"/>
    </source>
</evidence>